<organism evidence="2 3">
    <name type="scientific">Arthrobacter crusticola</name>
    <dbReference type="NCBI Taxonomy" id="2547960"/>
    <lineage>
        <taxon>Bacteria</taxon>
        <taxon>Bacillati</taxon>
        <taxon>Actinomycetota</taxon>
        <taxon>Actinomycetes</taxon>
        <taxon>Micrococcales</taxon>
        <taxon>Micrococcaceae</taxon>
        <taxon>Arthrobacter</taxon>
    </lineage>
</organism>
<accession>A0A4R5TW88</accession>
<dbReference type="Gene3D" id="1.10.3300.10">
    <property type="entry name" value="Jann2411-like domain"/>
    <property type="match status" value="1"/>
</dbReference>
<evidence type="ECO:0000259" key="1">
    <source>
        <dbReference type="Pfam" id="PF11706"/>
    </source>
</evidence>
<dbReference type="EMBL" id="SMTK01000003">
    <property type="protein sequence ID" value="TDK25358.1"/>
    <property type="molecule type" value="Genomic_DNA"/>
</dbReference>
<dbReference type="Pfam" id="PF07336">
    <property type="entry name" value="ABATE"/>
    <property type="match status" value="1"/>
</dbReference>
<dbReference type="AlphaFoldDB" id="A0A4R5TW88"/>
<dbReference type="PANTHER" id="PTHR35525">
    <property type="entry name" value="BLL6575 PROTEIN"/>
    <property type="match status" value="1"/>
</dbReference>
<dbReference type="InterPro" id="IPR023286">
    <property type="entry name" value="ABATE_dom_sf"/>
</dbReference>
<dbReference type="InterPro" id="IPR021005">
    <property type="entry name" value="Znf_CGNR"/>
</dbReference>
<evidence type="ECO:0000313" key="3">
    <source>
        <dbReference type="Proteomes" id="UP000295411"/>
    </source>
</evidence>
<dbReference type="PANTHER" id="PTHR35525:SF3">
    <property type="entry name" value="BLL6575 PROTEIN"/>
    <property type="match status" value="1"/>
</dbReference>
<dbReference type="Pfam" id="PF11706">
    <property type="entry name" value="zf-CGNR"/>
    <property type="match status" value="1"/>
</dbReference>
<evidence type="ECO:0000313" key="2">
    <source>
        <dbReference type="EMBL" id="TDK25358.1"/>
    </source>
</evidence>
<keyword evidence="3" id="KW-1185">Reference proteome</keyword>
<comment type="caution">
    <text evidence="2">The sequence shown here is derived from an EMBL/GenBank/DDBJ whole genome shotgun (WGS) entry which is preliminary data.</text>
</comment>
<dbReference type="OrthoDB" id="3211108at2"/>
<proteinExistence type="predicted"/>
<dbReference type="Proteomes" id="UP000295411">
    <property type="component" value="Unassembled WGS sequence"/>
</dbReference>
<reference evidence="2 3" key="1">
    <citation type="submission" date="2019-03" db="EMBL/GenBank/DDBJ databases">
        <title>Arthrobacter sp. nov., an bacterium isolated from biocrust in Mu Us Desert.</title>
        <authorList>
            <person name="Lixiong L."/>
        </authorList>
    </citation>
    <scope>NUCLEOTIDE SEQUENCE [LARGE SCALE GENOMIC DNA]</scope>
    <source>
        <strain evidence="2 3">SLN-3</strain>
    </source>
</reference>
<dbReference type="SUPFAM" id="SSF160904">
    <property type="entry name" value="Jann2411-like"/>
    <property type="match status" value="1"/>
</dbReference>
<dbReference type="InterPro" id="IPR010852">
    <property type="entry name" value="ABATE"/>
</dbReference>
<feature type="domain" description="Zinc finger CGNR" evidence="1">
    <location>
        <begin position="156"/>
        <end position="194"/>
    </location>
</feature>
<gene>
    <name evidence="2" type="ORF">E2F48_08780</name>
</gene>
<protein>
    <recommendedName>
        <fullName evidence="1">Zinc finger CGNR domain-containing protein</fullName>
    </recommendedName>
</protein>
<sequence length="205" mass="21888">MPMTYEGGAPVIRDSPALDLANTYFAVRGKPREGLSTPADVAAWVLEVAPQLDGIELPAEELAEAREGDLALFLELRSAVRTLAADLTKGLSPADGPVAVLNRAAALAPASPVLTLTPQGALSKSTRARSTAPRAALSALARDAADLFSGERLHQLRDCQAPGCFLFFLKDHPRREWCTPACGMRVRASRAYYKRTHADEVPPGS</sequence>
<name>A0A4R5TW88_9MICC</name>